<dbReference type="Pfam" id="PF14903">
    <property type="entry name" value="WG_beta_rep"/>
    <property type="match status" value="1"/>
</dbReference>
<evidence type="ECO:0000313" key="1">
    <source>
        <dbReference type="EMBL" id="HIW10397.1"/>
    </source>
</evidence>
<sequence length="45" mass="5390">MVDGLYGYIDRRGRYVVEPQFDYAQSRRDGRAYVERDGVGQEWIF</sequence>
<dbReference type="EMBL" id="DXHL01000016">
    <property type="protein sequence ID" value="HIW10397.1"/>
    <property type="molecule type" value="Genomic_DNA"/>
</dbReference>
<comment type="caution">
    <text evidence="1">The sequence shown here is derived from an EMBL/GenBank/DDBJ whole genome shotgun (WGS) entry which is preliminary data.</text>
</comment>
<reference evidence="1" key="1">
    <citation type="journal article" date="2021" name="PeerJ">
        <title>Extensive microbial diversity within the chicken gut microbiome revealed by metagenomics and culture.</title>
        <authorList>
            <person name="Gilroy R."/>
            <person name="Ravi A."/>
            <person name="Getino M."/>
            <person name="Pursley I."/>
            <person name="Horton D.L."/>
            <person name="Alikhan N.F."/>
            <person name="Baker D."/>
            <person name="Gharbi K."/>
            <person name="Hall N."/>
            <person name="Watson M."/>
            <person name="Adriaenssens E.M."/>
            <person name="Foster-Nyarko E."/>
            <person name="Jarju S."/>
            <person name="Secka A."/>
            <person name="Antonio M."/>
            <person name="Oren A."/>
            <person name="Chaudhuri R.R."/>
            <person name="La Ragione R."/>
            <person name="Hildebrand F."/>
            <person name="Pallen M.J."/>
        </authorList>
    </citation>
    <scope>NUCLEOTIDE SEQUENCE</scope>
    <source>
        <strain evidence="1">ChiBcec15-1070</strain>
    </source>
</reference>
<dbReference type="AlphaFoldDB" id="A0A9D1TXU1"/>
<protein>
    <submittedName>
        <fullName evidence="1">WG repeat-containing protein</fullName>
    </submittedName>
</protein>
<organism evidence="1 2">
    <name type="scientific">Candidatus Rikenella faecigallinarum</name>
    <dbReference type="NCBI Taxonomy" id="2838745"/>
    <lineage>
        <taxon>Bacteria</taxon>
        <taxon>Pseudomonadati</taxon>
        <taxon>Bacteroidota</taxon>
        <taxon>Bacteroidia</taxon>
        <taxon>Bacteroidales</taxon>
        <taxon>Rikenellaceae</taxon>
        <taxon>Rikenella</taxon>
    </lineage>
</organism>
<proteinExistence type="predicted"/>
<accession>A0A9D1TXU1</accession>
<gene>
    <name evidence="1" type="ORF">H9888_02745</name>
</gene>
<dbReference type="Proteomes" id="UP000823926">
    <property type="component" value="Unassembled WGS sequence"/>
</dbReference>
<name>A0A9D1TXU1_9BACT</name>
<evidence type="ECO:0000313" key="2">
    <source>
        <dbReference type="Proteomes" id="UP000823926"/>
    </source>
</evidence>
<dbReference type="InterPro" id="IPR032774">
    <property type="entry name" value="WG_beta_rep"/>
</dbReference>
<reference evidence="1" key="2">
    <citation type="submission" date="2021-04" db="EMBL/GenBank/DDBJ databases">
        <authorList>
            <person name="Gilroy R."/>
        </authorList>
    </citation>
    <scope>NUCLEOTIDE SEQUENCE</scope>
    <source>
        <strain evidence="1">ChiBcec15-1070</strain>
    </source>
</reference>